<sequence>MEENKPRARMVDEEIETDEIEYWERATTTNPPKNKKLQVDMTPSIDIENLNLSGFLQRVMPLMETQLDKATKAFQYYEVEWGVDNDLNNLVTALSGPNIEEELKTEVKGDEYFLRGEKVLVINLAVSCFSWNCRGTSIAVGYTREEHRGWCPHKSYIRIWTLFKREQKYVEIEVDGCLTALSFHPTLPNILAGGTYNGQMILWDLDKSDPYKTNSIIDEYQHREAITSLLWAVSPVRLPQLFSISTDGKILQWNYENLEFPLRGFILKIKSQLEGGLCFSIPHEEDSTIIAGSEAGKIMKLTFSELNSQSIPMDGMKWKPEAEMILNNLNTGHRQQVYKAAVRYAMDMQLKEVEPKCIFSCKPDLMKMYANPITFHYENHDGPVLGIACNPFHRNLFATCSSDGTIRLYHILSSKPILTVEPNPNKRIISISWSETRPLVLAGGSDDGNVYIYDFLQNQFNHVATLKGDQRSKVTGVAFNKAMRDYLGVSYISGEVKVFQLSPVFTSSLPDEHRRLLLLLEHED</sequence>
<dbReference type="SMART" id="SM00320">
    <property type="entry name" value="WD40"/>
    <property type="match status" value="5"/>
</dbReference>
<comment type="subcellular location">
    <subcellularLocation>
        <location evidence="1">Cytoplasm</location>
    </subcellularLocation>
</comment>
<dbReference type="InterPro" id="IPR036322">
    <property type="entry name" value="WD40_repeat_dom_sf"/>
</dbReference>
<comment type="caution">
    <text evidence="6">The sequence shown here is derived from an EMBL/GenBank/DDBJ whole genome shotgun (WGS) entry which is preliminary data.</text>
</comment>
<dbReference type="GO" id="GO:0097014">
    <property type="term" value="C:ciliary plasm"/>
    <property type="evidence" value="ECO:0007669"/>
    <property type="project" value="TreeGrafter"/>
</dbReference>
<dbReference type="PANTHER" id="PTHR12442:SF26">
    <property type="entry name" value="CYTOPLASMIC DYNEIN 2 INTERMEDIATE CHAIN 2"/>
    <property type="match status" value="1"/>
</dbReference>
<evidence type="ECO:0000256" key="3">
    <source>
        <dbReference type="ARBA" id="ARBA00022574"/>
    </source>
</evidence>
<keyword evidence="2" id="KW-0963">Cytoplasm</keyword>
<dbReference type="Gene3D" id="2.130.10.10">
    <property type="entry name" value="YVTN repeat-like/Quinoprotein amine dehydrogenase"/>
    <property type="match status" value="2"/>
</dbReference>
<dbReference type="GO" id="GO:0045504">
    <property type="term" value="F:dynein heavy chain binding"/>
    <property type="evidence" value="ECO:0007669"/>
    <property type="project" value="TreeGrafter"/>
</dbReference>
<dbReference type="SUPFAM" id="SSF50978">
    <property type="entry name" value="WD40 repeat-like"/>
    <property type="match status" value="1"/>
</dbReference>
<keyword evidence="3 5" id="KW-0853">WD repeat</keyword>
<dbReference type="GO" id="GO:0005868">
    <property type="term" value="C:cytoplasmic dynein complex"/>
    <property type="evidence" value="ECO:0007669"/>
    <property type="project" value="TreeGrafter"/>
</dbReference>
<evidence type="ECO:0000313" key="6">
    <source>
        <dbReference type="EMBL" id="CAG9322412.1"/>
    </source>
</evidence>
<accession>A0AAU9J9P2</accession>
<gene>
    <name evidence="6" type="ORF">BSTOLATCC_MIC31545</name>
</gene>
<reference evidence="6" key="1">
    <citation type="submission" date="2021-09" db="EMBL/GenBank/DDBJ databases">
        <authorList>
            <consortium name="AG Swart"/>
            <person name="Singh M."/>
            <person name="Singh A."/>
            <person name="Seah K."/>
            <person name="Emmerich C."/>
        </authorList>
    </citation>
    <scope>NUCLEOTIDE SEQUENCE</scope>
    <source>
        <strain evidence="6">ATCC30299</strain>
    </source>
</reference>
<proteinExistence type="predicted"/>
<dbReference type="EMBL" id="CAJZBQ010000032">
    <property type="protein sequence ID" value="CAG9322412.1"/>
    <property type="molecule type" value="Genomic_DNA"/>
</dbReference>
<dbReference type="InterPro" id="IPR050687">
    <property type="entry name" value="Dynein_IC"/>
</dbReference>
<dbReference type="InterPro" id="IPR001680">
    <property type="entry name" value="WD40_rpt"/>
</dbReference>
<dbReference type="PANTHER" id="PTHR12442">
    <property type="entry name" value="DYNEIN INTERMEDIATE CHAIN"/>
    <property type="match status" value="1"/>
</dbReference>
<keyword evidence="4" id="KW-0677">Repeat</keyword>
<evidence type="ECO:0000256" key="4">
    <source>
        <dbReference type="ARBA" id="ARBA00022737"/>
    </source>
</evidence>
<feature type="repeat" description="WD" evidence="5">
    <location>
        <begin position="377"/>
        <end position="419"/>
    </location>
</feature>
<dbReference type="GO" id="GO:0045503">
    <property type="term" value="F:dynein light chain binding"/>
    <property type="evidence" value="ECO:0007669"/>
    <property type="project" value="TreeGrafter"/>
</dbReference>
<dbReference type="Pfam" id="PF00400">
    <property type="entry name" value="WD40"/>
    <property type="match status" value="2"/>
</dbReference>
<evidence type="ECO:0000256" key="1">
    <source>
        <dbReference type="ARBA" id="ARBA00004496"/>
    </source>
</evidence>
<name>A0AAU9J9P2_9CILI</name>
<dbReference type="Proteomes" id="UP001162131">
    <property type="component" value="Unassembled WGS sequence"/>
</dbReference>
<dbReference type="AlphaFoldDB" id="A0AAU9J9P2"/>
<protein>
    <submittedName>
        <fullName evidence="6">Uncharacterized protein</fullName>
    </submittedName>
</protein>
<evidence type="ECO:0000256" key="2">
    <source>
        <dbReference type="ARBA" id="ARBA00022490"/>
    </source>
</evidence>
<evidence type="ECO:0000313" key="7">
    <source>
        <dbReference type="Proteomes" id="UP001162131"/>
    </source>
</evidence>
<dbReference type="InterPro" id="IPR015943">
    <property type="entry name" value="WD40/YVTN_repeat-like_dom_sf"/>
</dbReference>
<dbReference type="PROSITE" id="PS50082">
    <property type="entry name" value="WD_REPEATS_2"/>
    <property type="match status" value="1"/>
</dbReference>
<organism evidence="6 7">
    <name type="scientific">Blepharisma stoltei</name>
    <dbReference type="NCBI Taxonomy" id="1481888"/>
    <lineage>
        <taxon>Eukaryota</taxon>
        <taxon>Sar</taxon>
        <taxon>Alveolata</taxon>
        <taxon>Ciliophora</taxon>
        <taxon>Postciliodesmatophora</taxon>
        <taxon>Heterotrichea</taxon>
        <taxon>Heterotrichida</taxon>
        <taxon>Blepharismidae</taxon>
        <taxon>Blepharisma</taxon>
    </lineage>
</organism>
<keyword evidence="7" id="KW-1185">Reference proteome</keyword>
<evidence type="ECO:0000256" key="5">
    <source>
        <dbReference type="PROSITE-ProRule" id="PRU00221"/>
    </source>
</evidence>
<dbReference type="GO" id="GO:0042073">
    <property type="term" value="P:intraciliary transport"/>
    <property type="evidence" value="ECO:0007669"/>
    <property type="project" value="TreeGrafter"/>
</dbReference>